<feature type="compositionally biased region" description="Basic and acidic residues" evidence="1">
    <location>
        <begin position="1242"/>
        <end position="1260"/>
    </location>
</feature>
<sequence length="1326" mass="145879">MDHPTGCDQPIRGRQRPHHATAAATAGRRGCLSLSPHSHSSCLSLGTAFTTAATIHGLPEPQPGPRSSSHHPWLRLCLEGYPEEGELRSARSQAQGCKHSSGGGSLSHLHGSAKDQRAWLLAEWLIAEAGADVKERKPSCIVGCAEASPDERSETQDAREATEALERNLTQALVELPALGSTFADSQLVTSWRTTSGPPDLQNQPHLKAEHFSHCIVFSDIGEASSAFAPWLCCGTDRPLGQRAGVLEIWRWRGVGGRAARLPGEESGGKGKTPAWAPAEEDHAPPRPRGPGTSELLTSGQTAYTAHNHKMVAPSPLSPIVVAGAERPGLPLGGPSIAACLPPESPQPPSHPGPPEAQVPERLGGDTCVVTMAMMQAFRTTQPLRASGQHGKAERWLRAGAKKSVKTMSSDPENHNSAFSFYELNYFRFLRVWRETWRVSVMQHWQQAAVKALPQWALMRAGLQRDGEAGEKAVPGQEDYFQESNDHFPSPTSLDNSIEKDYYRLLIVLLLMEKKEKKEEKREKKGREEKRREEKKKRKEEKRRGREEKRERKRREGRERREEKREKRREEKRREREREEKRREEKRRRERREEEEKREKRKKRERERKRREEKRREEKRREEKRREEKKEKERREEEKRREEKRREEKRREEKRREEKRREEKRRRKKRKDSLFSAAANLQLQLASESPIEVTEVQIARHLKDLIVMKTISAAAKAGEAPTTAAVLASREPSFWLSSAPASQRDMVEKRKEGFEAREEIQLLFLAVKIREARCQGLKQPLESGVLKLRPAGHMAVGRSLRSPVKPRWVGVMATGPLSSPAGLGMQPQVPTPSAKAQTLRGRMTICILALYYIGLETQCKKIHARMGLSSLAAGIAFAPARATFLPLLQPGAAFLPSHTAQRPRAAGAVRNACITTMRLRSSARAAVAEAPRLPRVHRGSLLHLRGAATPSTPTEHTTERRSHLLPQREAYSTAPPAMAPQPLSASSPAPTTTFPHTDSASPTHTRGWCGSTGASTSSGCKWGRSHQRLQAVAAAPIAPQEQGEVKKPLGVTGASSCHSHLLPVLSDQGQHWAPAVVWEPSGAGGDLVIRGWRHPITPLLLPLPAAQASASPGYLSLRRPWTAGELRELGDSRDSTAFTLARAAFLPSYAAQRPGNTGVVQNAYIITMAIMQASNPIPSCSSVTCLRKKPRDAEGSKAAEKQASWGEEKGGAEAGLGEKEGERGGLAEKAGPGDKGGAEAGPGEKEGERGGLAEKAGRGTREKRRRGGRPGTAGAMQNAFIINVAMTQASSPSPSAPSLGPCLLAAQLLLLPALPCADGAGPIRTH</sequence>
<feature type="region of interest" description="Disordered" evidence="1">
    <location>
        <begin position="941"/>
        <end position="1021"/>
    </location>
</feature>
<evidence type="ECO:0000256" key="1">
    <source>
        <dbReference type="SAM" id="MobiDB-lite"/>
    </source>
</evidence>
<protein>
    <submittedName>
        <fullName evidence="2">Uncharacterized protein</fullName>
    </submittedName>
</protein>
<dbReference type="PANTHER" id="PTHR46528:SF1">
    <property type="entry name" value="PROTEIN SON"/>
    <property type="match status" value="1"/>
</dbReference>
<feature type="compositionally biased region" description="Low complexity" evidence="1">
    <location>
        <begin position="974"/>
        <end position="995"/>
    </location>
</feature>
<gene>
    <name evidence="2" type="ORF">QTO34_008470</name>
</gene>
<dbReference type="EMBL" id="JAULJE010000002">
    <property type="protein sequence ID" value="KAK1346002.1"/>
    <property type="molecule type" value="Genomic_DNA"/>
</dbReference>
<feature type="compositionally biased region" description="Basic and acidic residues" evidence="1">
    <location>
        <begin position="1192"/>
        <end position="1226"/>
    </location>
</feature>
<evidence type="ECO:0000313" key="2">
    <source>
        <dbReference type="EMBL" id="KAK1346002.1"/>
    </source>
</evidence>
<feature type="compositionally biased region" description="Basic residues" evidence="1">
    <location>
        <begin position="599"/>
        <end position="613"/>
    </location>
</feature>
<feature type="compositionally biased region" description="Low complexity" evidence="1">
    <location>
        <begin position="1007"/>
        <end position="1020"/>
    </location>
</feature>
<feature type="compositionally biased region" description="Pro residues" evidence="1">
    <location>
        <begin position="343"/>
        <end position="357"/>
    </location>
</feature>
<dbReference type="InterPro" id="IPR032922">
    <property type="entry name" value="SON"/>
</dbReference>
<feature type="compositionally biased region" description="Basic residues" evidence="1">
    <location>
        <begin position="662"/>
        <end position="671"/>
    </location>
</feature>
<feature type="region of interest" description="Disordered" evidence="1">
    <location>
        <begin position="519"/>
        <end position="672"/>
    </location>
</feature>
<dbReference type="GO" id="GO:0003723">
    <property type="term" value="F:RNA binding"/>
    <property type="evidence" value="ECO:0007669"/>
    <property type="project" value="InterPro"/>
</dbReference>
<reference evidence="2" key="1">
    <citation type="submission" date="2023-06" db="EMBL/GenBank/DDBJ databases">
        <title>Reference genome for the Northern bat (Eptesicus nilssonii), a most northern bat species.</title>
        <authorList>
            <person name="Laine V.N."/>
            <person name="Pulliainen A.T."/>
            <person name="Lilley T.M."/>
        </authorList>
    </citation>
    <scope>NUCLEOTIDE SEQUENCE</scope>
    <source>
        <strain evidence="2">BLF_Eptnil</strain>
        <tissue evidence="2">Kidney</tissue>
    </source>
</reference>
<organism evidence="2 3">
    <name type="scientific">Cnephaeus nilssonii</name>
    <name type="common">Northern bat</name>
    <name type="synonym">Eptesicus nilssonii</name>
    <dbReference type="NCBI Taxonomy" id="3371016"/>
    <lineage>
        <taxon>Eukaryota</taxon>
        <taxon>Metazoa</taxon>
        <taxon>Chordata</taxon>
        <taxon>Craniata</taxon>
        <taxon>Vertebrata</taxon>
        <taxon>Euteleostomi</taxon>
        <taxon>Mammalia</taxon>
        <taxon>Eutheria</taxon>
        <taxon>Laurasiatheria</taxon>
        <taxon>Chiroptera</taxon>
        <taxon>Yangochiroptera</taxon>
        <taxon>Vespertilionidae</taxon>
        <taxon>Cnephaeus</taxon>
    </lineage>
</organism>
<feature type="region of interest" description="Disordered" evidence="1">
    <location>
        <begin position="1"/>
        <end position="24"/>
    </location>
</feature>
<keyword evidence="3" id="KW-1185">Reference proteome</keyword>
<feature type="compositionally biased region" description="Basic and acidic residues" evidence="1">
    <location>
        <begin position="519"/>
        <end position="532"/>
    </location>
</feature>
<feature type="region of interest" description="Disordered" evidence="1">
    <location>
        <begin position="333"/>
        <end position="361"/>
    </location>
</feature>
<accession>A0AA40IBG7</accession>
<proteinExistence type="predicted"/>
<comment type="caution">
    <text evidence="2">The sequence shown here is derived from an EMBL/GenBank/DDBJ whole genome shotgun (WGS) entry which is preliminary data.</text>
</comment>
<feature type="region of interest" description="Disordered" evidence="1">
    <location>
        <begin position="89"/>
        <end position="110"/>
    </location>
</feature>
<feature type="region of interest" description="Disordered" evidence="1">
    <location>
        <begin position="259"/>
        <end position="297"/>
    </location>
</feature>
<evidence type="ECO:0000313" key="3">
    <source>
        <dbReference type="Proteomes" id="UP001177744"/>
    </source>
</evidence>
<dbReference type="GO" id="GO:0051726">
    <property type="term" value="P:regulation of cell cycle"/>
    <property type="evidence" value="ECO:0007669"/>
    <property type="project" value="InterPro"/>
</dbReference>
<dbReference type="Proteomes" id="UP001177744">
    <property type="component" value="Unassembled WGS sequence"/>
</dbReference>
<feature type="compositionally biased region" description="Basic and acidic residues" evidence="1">
    <location>
        <begin position="542"/>
        <end position="583"/>
    </location>
</feature>
<name>A0AA40IBG7_CNENI</name>
<feature type="compositionally biased region" description="Basic and acidic residues" evidence="1">
    <location>
        <begin position="614"/>
        <end position="661"/>
    </location>
</feature>
<feature type="region of interest" description="Disordered" evidence="1">
    <location>
        <begin position="1192"/>
        <end position="1275"/>
    </location>
</feature>
<dbReference type="GO" id="GO:0048024">
    <property type="term" value="P:regulation of mRNA splicing, via spliceosome"/>
    <property type="evidence" value="ECO:0007669"/>
    <property type="project" value="TreeGrafter"/>
</dbReference>
<dbReference type="PANTHER" id="PTHR46528">
    <property type="entry name" value="PROTEIN SON"/>
    <property type="match status" value="1"/>
</dbReference>